<dbReference type="SMART" id="SM00342">
    <property type="entry name" value="HTH_ARAC"/>
    <property type="match status" value="1"/>
</dbReference>
<evidence type="ECO:0000256" key="2">
    <source>
        <dbReference type="ARBA" id="ARBA00023163"/>
    </source>
</evidence>
<proteinExistence type="predicted"/>
<dbReference type="SUPFAM" id="SSF46689">
    <property type="entry name" value="Homeodomain-like"/>
    <property type="match status" value="2"/>
</dbReference>
<dbReference type="EMBL" id="CP029600">
    <property type="protein sequence ID" value="AWO00635.1"/>
    <property type="molecule type" value="Genomic_DNA"/>
</dbReference>
<dbReference type="InterPro" id="IPR029062">
    <property type="entry name" value="Class_I_gatase-like"/>
</dbReference>
<dbReference type="Pfam" id="PF01965">
    <property type="entry name" value="DJ-1_PfpI"/>
    <property type="match status" value="1"/>
</dbReference>
<dbReference type="InterPro" id="IPR018060">
    <property type="entry name" value="HTH_AraC"/>
</dbReference>
<evidence type="ECO:0000256" key="1">
    <source>
        <dbReference type="ARBA" id="ARBA00023015"/>
    </source>
</evidence>
<dbReference type="Pfam" id="PF12833">
    <property type="entry name" value="HTH_18"/>
    <property type="match status" value="1"/>
</dbReference>
<dbReference type="PROSITE" id="PS01124">
    <property type="entry name" value="HTH_ARAC_FAMILY_2"/>
    <property type="match status" value="1"/>
</dbReference>
<sequence length="325" mass="36604">MKHISVIVPEGGSMASIECPRFVFTEVNKYLERTGRPALFDVHMVGLTNAVSLNSNMYTVQTVPIGAVKRTDLVVIPALEEDFEKYLAANQPFQQWIVEQYAAGAEIASLCVGAFLLASTGLLLGRKCATHWMGANDFRKMFPDVNLVEDKIITDEFGIYSSGGGFSFMNLILYIVEKYAGREVALYCAKFFQIDFDRSSQSPFIIFEGQKWHEDEGVKKAQEFIELNFKDKITVEQLSTLLALSRRSLERRFKKATSNTVSEYIQRVKIEAAKKQLEASGKNISEVMYEVGYTDQKAFRASFKTITGLSPAEYRSKYNKGMITA</sequence>
<dbReference type="PANTHER" id="PTHR43130">
    <property type="entry name" value="ARAC-FAMILY TRANSCRIPTIONAL REGULATOR"/>
    <property type="match status" value="1"/>
</dbReference>
<keyword evidence="5" id="KW-1185">Reference proteome</keyword>
<evidence type="ECO:0000259" key="3">
    <source>
        <dbReference type="PROSITE" id="PS01124"/>
    </source>
</evidence>
<gene>
    <name evidence="4" type="ORF">DLD77_02430</name>
</gene>
<evidence type="ECO:0000313" key="4">
    <source>
        <dbReference type="EMBL" id="AWO00635.1"/>
    </source>
</evidence>
<dbReference type="InterPro" id="IPR009057">
    <property type="entry name" value="Homeodomain-like_sf"/>
</dbReference>
<accession>A0ABM6W9J3</accession>
<dbReference type="InterPro" id="IPR052158">
    <property type="entry name" value="INH-QAR"/>
</dbReference>
<dbReference type="Gene3D" id="1.10.10.60">
    <property type="entry name" value="Homeodomain-like"/>
    <property type="match status" value="2"/>
</dbReference>
<dbReference type="Proteomes" id="UP000246099">
    <property type="component" value="Chromosome"/>
</dbReference>
<dbReference type="CDD" id="cd03138">
    <property type="entry name" value="GATase1_AraC_2"/>
    <property type="match status" value="1"/>
</dbReference>
<evidence type="ECO:0000313" key="5">
    <source>
        <dbReference type="Proteomes" id="UP000246099"/>
    </source>
</evidence>
<reference evidence="4 5" key="1">
    <citation type="submission" date="2018-05" db="EMBL/GenBank/DDBJ databases">
        <title>Chitinophaga sp. nov., isolated from rhizosphere soil of Alhagi.</title>
        <authorList>
            <person name="Liu Y."/>
        </authorList>
    </citation>
    <scope>NUCLEOTIDE SEQUENCE [LARGE SCALE GENOMIC DNA]</scope>
    <source>
        <strain evidence="4 5">T22</strain>
    </source>
</reference>
<keyword evidence="1" id="KW-0805">Transcription regulation</keyword>
<dbReference type="InterPro" id="IPR002818">
    <property type="entry name" value="DJ-1/PfpI"/>
</dbReference>
<dbReference type="RefSeq" id="WP_119076298.1">
    <property type="nucleotide sequence ID" value="NZ_CP029600.1"/>
</dbReference>
<dbReference type="SUPFAM" id="SSF52317">
    <property type="entry name" value="Class I glutamine amidotransferase-like"/>
    <property type="match status" value="1"/>
</dbReference>
<name>A0ABM6W9J3_9BACT</name>
<keyword evidence="2" id="KW-0804">Transcription</keyword>
<organism evidence="4 5">
    <name type="scientific">Chitinophaga alhagiae</name>
    <dbReference type="NCBI Taxonomy" id="2203219"/>
    <lineage>
        <taxon>Bacteria</taxon>
        <taxon>Pseudomonadati</taxon>
        <taxon>Bacteroidota</taxon>
        <taxon>Chitinophagia</taxon>
        <taxon>Chitinophagales</taxon>
        <taxon>Chitinophagaceae</taxon>
        <taxon>Chitinophaga</taxon>
    </lineage>
</organism>
<dbReference type="PANTHER" id="PTHR43130:SF11">
    <property type="entry name" value="TRANSCRIPTIONAL REGULATORY PROTEIN"/>
    <property type="match status" value="1"/>
</dbReference>
<feature type="domain" description="HTH araC/xylS-type" evidence="3">
    <location>
        <begin position="219"/>
        <end position="317"/>
    </location>
</feature>
<protein>
    <submittedName>
        <fullName evidence="4">AraC family transcriptional regulator</fullName>
    </submittedName>
</protein>
<dbReference type="Gene3D" id="3.40.50.880">
    <property type="match status" value="1"/>
</dbReference>